<keyword evidence="1" id="KW-0812">Transmembrane</keyword>
<sequence length="35" mass="3927">MVHLTLAYSVHITGIFFNITYLALSRIKIAVYSLG</sequence>
<organism evidence="2 3">
    <name type="scientific">Angiostrongylus cantonensis</name>
    <name type="common">Rat lungworm</name>
    <dbReference type="NCBI Taxonomy" id="6313"/>
    <lineage>
        <taxon>Eukaryota</taxon>
        <taxon>Metazoa</taxon>
        <taxon>Ecdysozoa</taxon>
        <taxon>Nematoda</taxon>
        <taxon>Chromadorea</taxon>
        <taxon>Rhabditida</taxon>
        <taxon>Rhabditina</taxon>
        <taxon>Rhabditomorpha</taxon>
        <taxon>Strongyloidea</taxon>
        <taxon>Metastrongylidae</taxon>
        <taxon>Angiostrongylus</taxon>
    </lineage>
</organism>
<evidence type="ECO:0000313" key="2">
    <source>
        <dbReference type="Proteomes" id="UP000035642"/>
    </source>
</evidence>
<dbReference type="WBParaSite" id="ACAC_0000669501-mRNA-1">
    <property type="protein sequence ID" value="ACAC_0000669501-mRNA-1"/>
    <property type="gene ID" value="ACAC_0000669501"/>
</dbReference>
<feature type="transmembrane region" description="Helical" evidence="1">
    <location>
        <begin position="6"/>
        <end position="24"/>
    </location>
</feature>
<name>A0A0K0D9A8_ANGCA</name>
<keyword evidence="1" id="KW-0472">Membrane</keyword>
<keyword evidence="1" id="KW-1133">Transmembrane helix</keyword>
<protein>
    <submittedName>
        <fullName evidence="3">7TM GPCR serpentine receptor class x (Srx) domain-containing protein</fullName>
    </submittedName>
</protein>
<accession>A0A0K0D9A8</accession>
<dbReference type="Proteomes" id="UP000035642">
    <property type="component" value="Unassembled WGS sequence"/>
</dbReference>
<reference evidence="3" key="2">
    <citation type="submission" date="2017-02" db="UniProtKB">
        <authorList>
            <consortium name="WormBaseParasite"/>
        </authorList>
    </citation>
    <scope>IDENTIFICATION</scope>
</reference>
<keyword evidence="2" id="KW-1185">Reference proteome</keyword>
<reference evidence="2" key="1">
    <citation type="submission" date="2012-09" db="EMBL/GenBank/DDBJ databases">
        <authorList>
            <person name="Martin A.A."/>
        </authorList>
    </citation>
    <scope>NUCLEOTIDE SEQUENCE</scope>
</reference>
<evidence type="ECO:0000313" key="3">
    <source>
        <dbReference type="WBParaSite" id="ACAC_0000669501-mRNA-1"/>
    </source>
</evidence>
<dbReference type="AlphaFoldDB" id="A0A0K0D9A8"/>
<evidence type="ECO:0000256" key="1">
    <source>
        <dbReference type="SAM" id="Phobius"/>
    </source>
</evidence>
<proteinExistence type="predicted"/>